<keyword evidence="1" id="KW-0812">Transmembrane</keyword>
<dbReference type="GO" id="GO:0005783">
    <property type="term" value="C:endoplasmic reticulum"/>
    <property type="evidence" value="ECO:0007669"/>
    <property type="project" value="TreeGrafter"/>
</dbReference>
<keyword evidence="1" id="KW-1133">Transmembrane helix</keyword>
<accession>A0A8H5MGG8</accession>
<dbReference type="AlphaFoldDB" id="A0A8H5MGG8"/>
<name>A0A8H5MGG8_9AGAR</name>
<evidence type="ECO:0000313" key="3">
    <source>
        <dbReference type="Proteomes" id="UP000518752"/>
    </source>
</evidence>
<proteinExistence type="predicted"/>
<dbReference type="GO" id="GO:0016020">
    <property type="term" value="C:membrane"/>
    <property type="evidence" value="ECO:0007669"/>
    <property type="project" value="GOC"/>
</dbReference>
<comment type="caution">
    <text evidence="2">The sequence shown here is derived from an EMBL/GenBank/DDBJ whole genome shotgun (WGS) entry which is preliminary data.</text>
</comment>
<evidence type="ECO:0000256" key="1">
    <source>
        <dbReference type="SAM" id="Phobius"/>
    </source>
</evidence>
<dbReference type="PANTHER" id="PTHR28026">
    <property type="entry name" value="DUF962 DOMAIN PROTEIN (AFU_ORTHOLOGUE AFUA_8G05310)"/>
    <property type="match status" value="1"/>
</dbReference>
<reference evidence="2 3" key="1">
    <citation type="journal article" date="2020" name="ISME J.">
        <title>Uncovering the hidden diversity of litter-decomposition mechanisms in mushroom-forming fungi.</title>
        <authorList>
            <person name="Floudas D."/>
            <person name="Bentzer J."/>
            <person name="Ahren D."/>
            <person name="Johansson T."/>
            <person name="Persson P."/>
            <person name="Tunlid A."/>
        </authorList>
    </citation>
    <scope>NUCLEOTIDE SEQUENCE [LARGE SCALE GENOMIC DNA]</scope>
    <source>
        <strain evidence="2 3">CBS 406.79</strain>
    </source>
</reference>
<gene>
    <name evidence="2" type="ORF">D9757_000254</name>
</gene>
<dbReference type="Proteomes" id="UP000518752">
    <property type="component" value="Unassembled WGS sequence"/>
</dbReference>
<sequence length="205" mass="23033">MPGSAFSMPGSAFDVRTQLTFYGAYHSNKYNILIHVICVPLIMWSAQVFLASVPRPSFLPEYHHEFNKYLVFDVNYATVLVALYEAYYLILEPAAALLYAPQFALSLLTAIAFSQNQDHLTIPIAMHTLGWIAQFIGHGVAEKRAPALLDNLIGAIVLAPFFVHLETLFALGYRPEMHKRLVNDVGKEIARIKKIEGDKRRAKAQ</sequence>
<feature type="transmembrane region" description="Helical" evidence="1">
    <location>
        <begin position="152"/>
        <end position="173"/>
    </location>
</feature>
<evidence type="ECO:0000313" key="2">
    <source>
        <dbReference type="EMBL" id="KAF5393560.1"/>
    </source>
</evidence>
<protein>
    <recommendedName>
        <fullName evidence="4">DUF962 domain-containing protein</fullName>
    </recommendedName>
</protein>
<feature type="transmembrane region" description="Helical" evidence="1">
    <location>
        <begin position="32"/>
        <end position="50"/>
    </location>
</feature>
<feature type="transmembrane region" description="Helical" evidence="1">
    <location>
        <begin position="70"/>
        <end position="90"/>
    </location>
</feature>
<keyword evidence="3" id="KW-1185">Reference proteome</keyword>
<organism evidence="2 3">
    <name type="scientific">Collybiopsis confluens</name>
    <dbReference type="NCBI Taxonomy" id="2823264"/>
    <lineage>
        <taxon>Eukaryota</taxon>
        <taxon>Fungi</taxon>
        <taxon>Dikarya</taxon>
        <taxon>Basidiomycota</taxon>
        <taxon>Agaricomycotina</taxon>
        <taxon>Agaricomycetes</taxon>
        <taxon>Agaricomycetidae</taxon>
        <taxon>Agaricales</taxon>
        <taxon>Marasmiineae</taxon>
        <taxon>Omphalotaceae</taxon>
        <taxon>Collybiopsis</taxon>
    </lineage>
</organism>
<dbReference type="InterPro" id="IPR009305">
    <property type="entry name" value="Mpo1-like"/>
</dbReference>
<dbReference type="GO" id="GO:0046521">
    <property type="term" value="P:sphingoid catabolic process"/>
    <property type="evidence" value="ECO:0007669"/>
    <property type="project" value="TreeGrafter"/>
</dbReference>
<dbReference type="PANTHER" id="PTHR28026:SF9">
    <property type="entry name" value="2-HYDROXY-PALMITIC ACID DIOXYGENASE MPO1"/>
    <property type="match status" value="1"/>
</dbReference>
<evidence type="ECO:0008006" key="4">
    <source>
        <dbReference type="Google" id="ProtNLM"/>
    </source>
</evidence>
<dbReference type="Pfam" id="PF06127">
    <property type="entry name" value="Mpo1-like"/>
    <property type="match status" value="1"/>
</dbReference>
<dbReference type="OrthoDB" id="2124888at2759"/>
<dbReference type="EMBL" id="JAACJN010000001">
    <property type="protein sequence ID" value="KAF5393560.1"/>
    <property type="molecule type" value="Genomic_DNA"/>
</dbReference>
<feature type="transmembrane region" description="Helical" evidence="1">
    <location>
        <begin position="96"/>
        <end position="113"/>
    </location>
</feature>
<keyword evidence="1" id="KW-0472">Membrane</keyword>